<evidence type="ECO:0000313" key="3">
    <source>
        <dbReference type="Proteomes" id="UP000094487"/>
    </source>
</evidence>
<dbReference type="AlphaFoldDB" id="A0A1E3LTH7"/>
<keyword evidence="3" id="KW-1185">Reference proteome</keyword>
<name>A0A1E3LTH7_9SPHN</name>
<evidence type="ECO:0000259" key="1">
    <source>
        <dbReference type="Pfam" id="PF11984"/>
    </source>
</evidence>
<dbReference type="NCBIfam" id="TIGR02914">
    <property type="entry name" value="EpsI_fam"/>
    <property type="match status" value="1"/>
</dbReference>
<reference evidence="2 3" key="1">
    <citation type="submission" date="2016-08" db="EMBL/GenBank/DDBJ databases">
        <title>Draft genome of the agarase producing Sphingomonas sp. MCT13.</title>
        <authorList>
            <person name="D'Andrea M.M."/>
            <person name="Rossolini G.M."/>
            <person name="Thaller M.C."/>
        </authorList>
    </citation>
    <scope>NUCLEOTIDE SEQUENCE [LARGE SCALE GENOMIC DNA]</scope>
    <source>
        <strain evidence="2 3">MCT13</strain>
    </source>
</reference>
<dbReference type="OrthoDB" id="8208147at2"/>
<gene>
    <name evidence="2" type="ORF">BFL28_05775</name>
</gene>
<evidence type="ECO:0000313" key="2">
    <source>
        <dbReference type="EMBL" id="ODP36495.1"/>
    </source>
</evidence>
<dbReference type="InterPro" id="IPR014263">
    <property type="entry name" value="Methanolan_biosynth_EpsI"/>
</dbReference>
<protein>
    <submittedName>
        <fullName evidence="2">EpsI family protein</fullName>
    </submittedName>
</protein>
<proteinExistence type="predicted"/>
<feature type="domain" description="Methanolan biosynthesis EpsI" evidence="1">
    <location>
        <begin position="15"/>
        <end position="215"/>
    </location>
</feature>
<dbReference type="RefSeq" id="WP_069321761.1">
    <property type="nucleotide sequence ID" value="NZ_MDDS01000068.1"/>
</dbReference>
<dbReference type="STRING" id="1888892.BFL28_05775"/>
<dbReference type="Proteomes" id="UP000094487">
    <property type="component" value="Unassembled WGS sequence"/>
</dbReference>
<sequence>MSDAAAGPMPRRDLLLGGVLVGASALAFALQPRALPDDASMPLGDAVPQRVAGFQAIAAKGFVLPDAGPLSDRIYVDLLTRLYAADGSPSVMLLMAKGRVDDPGMSVHRPERCYRSAGFSIEDKGLARLPAPFPADARAVRMTARREDRVEQVLFWTRVGSRFPASALDQRLFTVRENLAGILPAGLLFRLSVLGDDSAAAFTLLERFNRAVVAASAPARMTLLGQ</sequence>
<accession>A0A1E3LTH7</accession>
<comment type="caution">
    <text evidence="2">The sequence shown here is derived from an EMBL/GenBank/DDBJ whole genome shotgun (WGS) entry which is preliminary data.</text>
</comment>
<dbReference type="EMBL" id="MDDS01000068">
    <property type="protein sequence ID" value="ODP36495.1"/>
    <property type="molecule type" value="Genomic_DNA"/>
</dbReference>
<organism evidence="2 3">
    <name type="scientific">Sphingomonas turrisvirgatae</name>
    <dbReference type="NCBI Taxonomy" id="1888892"/>
    <lineage>
        <taxon>Bacteria</taxon>
        <taxon>Pseudomonadati</taxon>
        <taxon>Pseudomonadota</taxon>
        <taxon>Alphaproteobacteria</taxon>
        <taxon>Sphingomonadales</taxon>
        <taxon>Sphingomonadaceae</taxon>
        <taxon>Sphingomonas</taxon>
    </lineage>
</organism>
<dbReference type="Pfam" id="PF11984">
    <property type="entry name" value="DUF3485"/>
    <property type="match status" value="1"/>
</dbReference>